<name>A0AAD7AWB1_MYCRO</name>
<dbReference type="Proteomes" id="UP001221757">
    <property type="component" value="Unassembled WGS sequence"/>
</dbReference>
<dbReference type="AlphaFoldDB" id="A0AAD7AWB1"/>
<dbReference type="EMBL" id="JARKIE010001674">
    <property type="protein sequence ID" value="KAJ7601285.1"/>
    <property type="molecule type" value="Genomic_DNA"/>
</dbReference>
<organism evidence="1 2">
    <name type="scientific">Mycena rosella</name>
    <name type="common">Pink bonnet</name>
    <name type="synonym">Agaricus rosellus</name>
    <dbReference type="NCBI Taxonomy" id="1033263"/>
    <lineage>
        <taxon>Eukaryota</taxon>
        <taxon>Fungi</taxon>
        <taxon>Dikarya</taxon>
        <taxon>Basidiomycota</taxon>
        <taxon>Agaricomycotina</taxon>
        <taxon>Agaricomycetes</taxon>
        <taxon>Agaricomycetidae</taxon>
        <taxon>Agaricales</taxon>
        <taxon>Marasmiineae</taxon>
        <taxon>Mycenaceae</taxon>
        <taxon>Mycena</taxon>
    </lineage>
</organism>
<evidence type="ECO:0000313" key="1">
    <source>
        <dbReference type="EMBL" id="KAJ7601285.1"/>
    </source>
</evidence>
<accession>A0AAD7AWB1</accession>
<comment type="caution">
    <text evidence="1">The sequence shown here is derived from an EMBL/GenBank/DDBJ whole genome shotgun (WGS) entry which is preliminary data.</text>
</comment>
<sequence>MHKTVNLLRHTLKADVSRFLTPVLLSAFHHHHPPILDTPYNHVHYSPRSFDGKHHV</sequence>
<gene>
    <name evidence="1" type="ORF">B0H17DRAFT_1123472</name>
</gene>
<proteinExistence type="predicted"/>
<reference evidence="1" key="1">
    <citation type="submission" date="2023-03" db="EMBL/GenBank/DDBJ databases">
        <title>Massive genome expansion in bonnet fungi (Mycena s.s.) driven by repeated elements and novel gene families across ecological guilds.</title>
        <authorList>
            <consortium name="Lawrence Berkeley National Laboratory"/>
            <person name="Harder C.B."/>
            <person name="Miyauchi S."/>
            <person name="Viragh M."/>
            <person name="Kuo A."/>
            <person name="Thoen E."/>
            <person name="Andreopoulos B."/>
            <person name="Lu D."/>
            <person name="Skrede I."/>
            <person name="Drula E."/>
            <person name="Henrissat B."/>
            <person name="Morin E."/>
            <person name="Kohler A."/>
            <person name="Barry K."/>
            <person name="LaButti K."/>
            <person name="Morin E."/>
            <person name="Salamov A."/>
            <person name="Lipzen A."/>
            <person name="Mereny Z."/>
            <person name="Hegedus B."/>
            <person name="Baldrian P."/>
            <person name="Stursova M."/>
            <person name="Weitz H."/>
            <person name="Taylor A."/>
            <person name="Grigoriev I.V."/>
            <person name="Nagy L.G."/>
            <person name="Martin F."/>
            <person name="Kauserud H."/>
        </authorList>
    </citation>
    <scope>NUCLEOTIDE SEQUENCE</scope>
    <source>
        <strain evidence="1">CBHHK067</strain>
    </source>
</reference>
<evidence type="ECO:0000313" key="2">
    <source>
        <dbReference type="Proteomes" id="UP001221757"/>
    </source>
</evidence>
<protein>
    <submittedName>
        <fullName evidence="1">Uncharacterized protein</fullName>
    </submittedName>
</protein>
<keyword evidence="2" id="KW-1185">Reference proteome</keyword>